<gene>
    <name evidence="2" type="ORF">MARLIPOL_13194</name>
</gene>
<dbReference type="PATRIC" id="fig|1318628.3.peg.2634"/>
<dbReference type="SUPFAM" id="SSF50952">
    <property type="entry name" value="Soluble quinoprotein glucose dehydrogenase"/>
    <property type="match status" value="1"/>
</dbReference>
<feature type="domain" description="Glucose/Sorbosone dehydrogenase" evidence="1">
    <location>
        <begin position="77"/>
        <end position="404"/>
    </location>
</feature>
<dbReference type="HOGENOM" id="CLU_012253_1_1_6"/>
<dbReference type="Pfam" id="PF07995">
    <property type="entry name" value="GSDH"/>
    <property type="match status" value="1"/>
</dbReference>
<dbReference type="AlphaFoldDB" id="R8AYI7"/>
<dbReference type="InterPro" id="IPR012938">
    <property type="entry name" value="Glc/Sorbosone_DH"/>
</dbReference>
<dbReference type="eggNOG" id="COG2133">
    <property type="taxonomic scope" value="Bacteria"/>
</dbReference>
<reference evidence="2 3" key="1">
    <citation type="journal article" date="2013" name="Genome Announc.">
        <title>Draft Genome Sequence of the Moderately Halophilic Bacterium Marinobacter lipolyticus Strain SM19.</title>
        <authorList>
            <person name="Papke R.T."/>
            <person name="de la Haba R.R."/>
            <person name="Infante-Dominguez C."/>
            <person name="Perez D."/>
            <person name="Sanchez-Porro C."/>
            <person name="Lapierre P."/>
            <person name="Ventosa A."/>
        </authorList>
    </citation>
    <scope>NUCLEOTIDE SEQUENCE [LARGE SCALE GENOMIC DNA]</scope>
    <source>
        <strain evidence="2 3">SM19</strain>
    </source>
</reference>
<evidence type="ECO:0000313" key="3">
    <source>
        <dbReference type="Proteomes" id="UP000016540"/>
    </source>
</evidence>
<protein>
    <submittedName>
        <fullName evidence="2">PQQ-dependent aldose sugar dehydrogenase (Asd)</fullName>
    </submittedName>
</protein>
<sequence length="409" mass="44832">MSENRLLAHEPDSAILNISTPGNAQRTSTMVGIVRMAAAYTLTATTLGCLAQIAIAGTTTFTSDKANFRLETIATGLAHPWSLAFLPDGSQLVTERDGRLRRIEDGELQSLPVQGLPELVVSGQGGLLDIILHPDFETNQTLFLSYAHKISRKGMTTRVARATLDDNTLSNVEVIFEALPRGTASHHFAGRMAFDRDGNLYIAIGDRGEMDRAQDTDDDAGGVHRLTINGDPVPGNPFIDDSSGKDTLYTYGNRNIQGMTTHPETGEIWSHEHGPRGGDEINIIRAGNNYGWPKVTYGIDYSGAIISDKTTMEGVTDPLHYWDPSIAPSGMAFYTGDRFPEWQGDLFVGALKMKKLVRLSIENETVKDEEDLLEDLGERIRDVRMGPDGVLWLLTDSADGKVYRLVPLE</sequence>
<dbReference type="PANTHER" id="PTHR19328">
    <property type="entry name" value="HEDGEHOG-INTERACTING PROTEIN"/>
    <property type="match status" value="1"/>
</dbReference>
<dbReference type="InterPro" id="IPR011041">
    <property type="entry name" value="Quinoprot_gluc/sorb_DH_b-prop"/>
</dbReference>
<keyword evidence="3" id="KW-1185">Reference proteome</keyword>
<evidence type="ECO:0000313" key="2">
    <source>
        <dbReference type="EMBL" id="EON91403.1"/>
    </source>
</evidence>
<dbReference type="EMBL" id="ASAD01000015">
    <property type="protein sequence ID" value="EON91403.1"/>
    <property type="molecule type" value="Genomic_DNA"/>
</dbReference>
<dbReference type="InterPro" id="IPR011042">
    <property type="entry name" value="6-blade_b-propeller_TolB-like"/>
</dbReference>
<proteinExistence type="predicted"/>
<name>R8AYI7_9GAMM</name>
<comment type="caution">
    <text evidence="2">The sequence shown here is derived from an EMBL/GenBank/DDBJ whole genome shotgun (WGS) entry which is preliminary data.</text>
</comment>
<organism evidence="2 3">
    <name type="scientific">Marinobacter lipolyticus SM19</name>
    <dbReference type="NCBI Taxonomy" id="1318628"/>
    <lineage>
        <taxon>Bacteria</taxon>
        <taxon>Pseudomonadati</taxon>
        <taxon>Pseudomonadota</taxon>
        <taxon>Gammaproteobacteria</taxon>
        <taxon>Pseudomonadales</taxon>
        <taxon>Marinobacteraceae</taxon>
        <taxon>Marinobacter</taxon>
    </lineage>
</organism>
<dbReference type="PANTHER" id="PTHR19328:SF75">
    <property type="entry name" value="ALDOSE SUGAR DEHYDROGENASE YLII"/>
    <property type="match status" value="1"/>
</dbReference>
<dbReference type="Proteomes" id="UP000016540">
    <property type="component" value="Unassembled WGS sequence"/>
</dbReference>
<accession>R8AYI7</accession>
<dbReference type="Gene3D" id="2.120.10.30">
    <property type="entry name" value="TolB, C-terminal domain"/>
    <property type="match status" value="1"/>
</dbReference>
<evidence type="ECO:0000259" key="1">
    <source>
        <dbReference type="Pfam" id="PF07995"/>
    </source>
</evidence>